<feature type="region of interest" description="Disordered" evidence="1">
    <location>
        <begin position="166"/>
        <end position="273"/>
    </location>
</feature>
<dbReference type="AlphaFoldDB" id="A0A3M6YIR7"/>
<evidence type="ECO:0000313" key="3">
    <source>
        <dbReference type="Proteomes" id="UP000282582"/>
    </source>
</evidence>
<protein>
    <recommendedName>
        <fullName evidence="4">Glycine zipper 2TM domain-containing protein</fullName>
    </recommendedName>
</protein>
<feature type="region of interest" description="Disordered" evidence="1">
    <location>
        <begin position="324"/>
        <end position="387"/>
    </location>
</feature>
<dbReference type="Proteomes" id="UP000282582">
    <property type="component" value="Unassembled WGS sequence"/>
</dbReference>
<dbReference type="EMBL" id="QWIK01000662">
    <property type="protein sequence ID" value="RMY02752.1"/>
    <property type="molecule type" value="Genomic_DNA"/>
</dbReference>
<dbReference type="PANTHER" id="PTHR37014:SF10">
    <property type="entry name" value="RICH PROTEIN MS8, PUTATIVE (AFU_ORTHOLOGUE AFUA_7G05650)-RELATED"/>
    <property type="match status" value="1"/>
</dbReference>
<name>A0A3M6YIR7_HORWE</name>
<dbReference type="PANTHER" id="PTHR37014">
    <property type="entry name" value="EXPRESSION LETHALITY PROTEIN HEL10, PUTATIVE (AFU_ORTHOLOGUE AFUA_1G06580)-RELATED"/>
    <property type="match status" value="1"/>
</dbReference>
<feature type="compositionally biased region" description="Low complexity" evidence="1">
    <location>
        <begin position="240"/>
        <end position="250"/>
    </location>
</feature>
<gene>
    <name evidence="2" type="ORF">D0868_07815</name>
</gene>
<evidence type="ECO:0008006" key="4">
    <source>
        <dbReference type="Google" id="ProtNLM"/>
    </source>
</evidence>
<sequence>MLCPSVTEERVIRCRDSVVTLSRLHLKKVGLSAGYLMLNDVGWFDRQRLYGAACADRFPYHQSNHRHPDPNSNMPGPHHHQYDRDGYPIPPGNNNASTAQGGYDPNYFPPPPRSETGIYEDAAGYPSAERGYNQTERGSVSDAGAGGGAAQLTPYDEEKAYAEYTNAYGHPNYGPHQRAHPPPPPMSDYTAPRPRRRSNWDREDEEEERRRYEESMRRRHASPPPSTSAAYDSEENLSMRTSRPPSASSVSRRRSSDRKLSRKDAFLQGSGDRGFGATLLGGAAGAFLGDHIGDKKKGDRTILKTIGGALVGAIGANAIERQVDKREREKQRREQREMYYGRNDSYDDLYRGARDPSPFRPRRDSRRSLSRSRRGSFESDYRTEYTR</sequence>
<accession>A0A3M6YIR7</accession>
<comment type="caution">
    <text evidence="2">The sequence shown here is derived from an EMBL/GenBank/DDBJ whole genome shotgun (WGS) entry which is preliminary data.</text>
</comment>
<feature type="compositionally biased region" description="Basic residues" evidence="1">
    <location>
        <begin position="363"/>
        <end position="374"/>
    </location>
</feature>
<feature type="compositionally biased region" description="Basic and acidic residues" evidence="1">
    <location>
        <begin position="324"/>
        <end position="354"/>
    </location>
</feature>
<reference evidence="2 3" key="1">
    <citation type="journal article" date="2018" name="BMC Genomics">
        <title>Genomic evidence for intraspecific hybridization in a clonal and extremely halotolerant yeast.</title>
        <authorList>
            <person name="Gostincar C."/>
            <person name="Stajich J.E."/>
            <person name="Zupancic J."/>
            <person name="Zalar P."/>
            <person name="Gunde-Cimerman N."/>
        </authorList>
    </citation>
    <scope>NUCLEOTIDE SEQUENCE [LARGE SCALE GENOMIC DNA]</scope>
    <source>
        <strain evidence="2 3">EXF-6654</strain>
    </source>
</reference>
<feature type="region of interest" description="Disordered" evidence="1">
    <location>
        <begin position="89"/>
        <end position="151"/>
    </location>
</feature>
<evidence type="ECO:0000256" key="1">
    <source>
        <dbReference type="SAM" id="MobiDB-lite"/>
    </source>
</evidence>
<evidence type="ECO:0000313" key="2">
    <source>
        <dbReference type="EMBL" id="RMY02752.1"/>
    </source>
</evidence>
<feature type="compositionally biased region" description="Basic and acidic residues" evidence="1">
    <location>
        <begin position="375"/>
        <end position="387"/>
    </location>
</feature>
<proteinExistence type="predicted"/>
<organism evidence="2 3">
    <name type="scientific">Hortaea werneckii</name>
    <name type="common">Black yeast</name>
    <name type="synonym">Cladosporium werneckii</name>
    <dbReference type="NCBI Taxonomy" id="91943"/>
    <lineage>
        <taxon>Eukaryota</taxon>
        <taxon>Fungi</taxon>
        <taxon>Dikarya</taxon>
        <taxon>Ascomycota</taxon>
        <taxon>Pezizomycotina</taxon>
        <taxon>Dothideomycetes</taxon>
        <taxon>Dothideomycetidae</taxon>
        <taxon>Mycosphaerellales</taxon>
        <taxon>Teratosphaeriaceae</taxon>
        <taxon>Hortaea</taxon>
    </lineage>
</organism>